<dbReference type="GO" id="GO:0005793">
    <property type="term" value="C:endoplasmic reticulum-Golgi intermediate compartment"/>
    <property type="evidence" value="ECO:0007669"/>
    <property type="project" value="UniProtKB-SubCell"/>
</dbReference>
<evidence type="ECO:0000313" key="13">
    <source>
        <dbReference type="Ensembl" id="ENSLLEP00000032563.1"/>
    </source>
</evidence>
<evidence type="ECO:0000256" key="10">
    <source>
        <dbReference type="ARBA" id="ARBA00064380"/>
    </source>
</evidence>
<dbReference type="GO" id="GO:0030137">
    <property type="term" value="C:COPI-coated vesicle"/>
    <property type="evidence" value="ECO:0007669"/>
    <property type="project" value="UniProtKB-SubCell"/>
</dbReference>
<dbReference type="PANTHER" id="PTHR31996">
    <property type="entry name" value="COILED-COIL DOMAIN-CONTAINING PROTEIN 115"/>
    <property type="match status" value="1"/>
</dbReference>
<evidence type="ECO:0000256" key="6">
    <source>
        <dbReference type="ARBA" id="ARBA00023054"/>
    </source>
</evidence>
<dbReference type="GO" id="GO:0070072">
    <property type="term" value="P:vacuolar proton-transporting V-type ATPase complex assembly"/>
    <property type="evidence" value="ECO:0007669"/>
    <property type="project" value="InterPro"/>
</dbReference>
<evidence type="ECO:0000256" key="5">
    <source>
        <dbReference type="ARBA" id="ARBA00022824"/>
    </source>
</evidence>
<evidence type="ECO:0000256" key="4">
    <source>
        <dbReference type="ARBA" id="ARBA00022753"/>
    </source>
</evidence>
<protein>
    <recommendedName>
        <fullName evidence="11">Vacuolar ATPase assembly protein VMA22</fullName>
    </recommendedName>
    <alternativeName>
        <fullName evidence="12">Coiled-coil domain-containing protein 115</fullName>
    </alternativeName>
</protein>
<keyword evidence="14" id="KW-1185">Reference proteome</keyword>
<accession>A0A8C5Q652</accession>
<evidence type="ECO:0000256" key="12">
    <source>
        <dbReference type="ARBA" id="ARBA00093646"/>
    </source>
</evidence>
<gene>
    <name evidence="13" type="primary">CCDC115</name>
    <name evidence="13" type="synonym">VMA22</name>
</gene>
<comment type="subcellular location">
    <subcellularLocation>
        <location evidence="9">Cytoplasmic vesicle</location>
        <location evidence="9">COPI-coated vesicle</location>
    </subcellularLocation>
    <subcellularLocation>
        <location evidence="3">Endoplasmic reticulum-Golgi intermediate compartment</location>
    </subcellularLocation>
    <subcellularLocation>
        <location evidence="1">Endosome</location>
    </subcellularLocation>
    <subcellularLocation>
        <location evidence="2">Lysosome</location>
    </subcellularLocation>
</comment>
<name>A0A8C5Q652_9ANUR</name>
<dbReference type="GO" id="GO:0051082">
    <property type="term" value="F:unfolded protein binding"/>
    <property type="evidence" value="ECO:0007669"/>
    <property type="project" value="TreeGrafter"/>
</dbReference>
<dbReference type="GeneTree" id="ENSGT00390000012929"/>
<evidence type="ECO:0000256" key="11">
    <source>
        <dbReference type="ARBA" id="ARBA00093634"/>
    </source>
</evidence>
<evidence type="ECO:0000313" key="14">
    <source>
        <dbReference type="Proteomes" id="UP000694569"/>
    </source>
</evidence>
<dbReference type="Pfam" id="PF21730">
    <property type="entry name" value="Vma22_CCDC115"/>
    <property type="match status" value="1"/>
</dbReference>
<comment type="subunit">
    <text evidence="10">Accessory component of the multisubunit proton-transporting vacuolar (V)-ATPase protein pump.</text>
</comment>
<sequence>MAPAPQDELSTVCRKLDLLTLRLMDDLEHLRSKRDALNRLIEKGWLSLSQSRYSMGQKFVSALQYKQDMVPSVSVQDRQTCDGSTVFEVERESVTGGNRGEVEEIGAAEAVLRHRRGPTKAEPQGDPTKLPVISSCQDPLRWFGILVPQTLRQAQSSFHEGILLAADVASLQNHIEQIYIQYRSLTAQKHLLQAP</sequence>
<dbReference type="AlphaFoldDB" id="A0A8C5Q652"/>
<keyword evidence="8" id="KW-0968">Cytoplasmic vesicle</keyword>
<dbReference type="GO" id="GO:0005764">
    <property type="term" value="C:lysosome"/>
    <property type="evidence" value="ECO:0007669"/>
    <property type="project" value="UniProtKB-SubCell"/>
</dbReference>
<dbReference type="GO" id="GO:0005768">
    <property type="term" value="C:endosome"/>
    <property type="evidence" value="ECO:0007669"/>
    <property type="project" value="UniProtKB-SubCell"/>
</dbReference>
<evidence type="ECO:0000256" key="3">
    <source>
        <dbReference type="ARBA" id="ARBA00004399"/>
    </source>
</evidence>
<proteinExistence type="predicted"/>
<organism evidence="13 14">
    <name type="scientific">Leptobrachium leishanense</name>
    <name type="common">Leishan spiny toad</name>
    <dbReference type="NCBI Taxonomy" id="445787"/>
    <lineage>
        <taxon>Eukaryota</taxon>
        <taxon>Metazoa</taxon>
        <taxon>Chordata</taxon>
        <taxon>Craniata</taxon>
        <taxon>Vertebrata</taxon>
        <taxon>Euteleostomi</taxon>
        <taxon>Amphibia</taxon>
        <taxon>Batrachia</taxon>
        <taxon>Anura</taxon>
        <taxon>Pelobatoidea</taxon>
        <taxon>Megophryidae</taxon>
        <taxon>Leptobrachium</taxon>
    </lineage>
</organism>
<keyword evidence="4" id="KW-0967">Endosome</keyword>
<keyword evidence="6" id="KW-0175">Coiled coil</keyword>
<keyword evidence="5" id="KW-0256">Endoplasmic reticulum</keyword>
<dbReference type="InterPro" id="IPR040357">
    <property type="entry name" value="Vma22/CCDC115"/>
</dbReference>
<evidence type="ECO:0000256" key="9">
    <source>
        <dbReference type="ARBA" id="ARBA00046287"/>
    </source>
</evidence>
<dbReference type="Proteomes" id="UP000694569">
    <property type="component" value="Unplaced"/>
</dbReference>
<keyword evidence="7" id="KW-0458">Lysosome</keyword>
<dbReference type="FunFam" id="1.10.287.3240:FF:000005">
    <property type="entry name" value="coiled-coil domain-containing protein 115"/>
    <property type="match status" value="1"/>
</dbReference>
<reference evidence="13" key="2">
    <citation type="submission" date="2025-09" db="UniProtKB">
        <authorList>
            <consortium name="Ensembl"/>
        </authorList>
    </citation>
    <scope>IDENTIFICATION</scope>
</reference>
<dbReference type="PANTHER" id="PTHR31996:SF2">
    <property type="entry name" value="COILED-COIL DOMAIN-CONTAINING PROTEIN 115"/>
    <property type="match status" value="1"/>
</dbReference>
<reference evidence="13" key="1">
    <citation type="submission" date="2025-08" db="UniProtKB">
        <authorList>
            <consortium name="Ensembl"/>
        </authorList>
    </citation>
    <scope>IDENTIFICATION</scope>
</reference>
<dbReference type="Ensembl" id="ENSLLET00000033824.1">
    <property type="protein sequence ID" value="ENSLLEP00000032563.1"/>
    <property type="gene ID" value="ENSLLEG00000020657.1"/>
</dbReference>
<evidence type="ECO:0000256" key="2">
    <source>
        <dbReference type="ARBA" id="ARBA00004371"/>
    </source>
</evidence>
<dbReference type="OrthoDB" id="408631at2759"/>
<dbReference type="Gene3D" id="1.10.287.3240">
    <property type="match status" value="1"/>
</dbReference>
<evidence type="ECO:0000256" key="8">
    <source>
        <dbReference type="ARBA" id="ARBA00023329"/>
    </source>
</evidence>
<evidence type="ECO:0000256" key="7">
    <source>
        <dbReference type="ARBA" id="ARBA00023228"/>
    </source>
</evidence>
<evidence type="ECO:0000256" key="1">
    <source>
        <dbReference type="ARBA" id="ARBA00004177"/>
    </source>
</evidence>